<sequence length="158" mass="16021">MTQSARPARPMLPRVLPAMAAACLLAACSSTPTPPQVTPINATVKLGRVTEKTFVSRVEVPQGSSYGGYSSVGGVAAGGGGGGGGAVGVGFAVDLTQLFRKPQPPLLMDLFQYKVRTADGLVAEVNGPAAPGLEPGACVRLIYPDGTTQPQLAPSNEC</sequence>
<gene>
    <name evidence="2" type="ORF">EHF44_07655</name>
</gene>
<evidence type="ECO:0000313" key="2">
    <source>
        <dbReference type="EMBL" id="AZG13326.1"/>
    </source>
</evidence>
<dbReference type="EMBL" id="CP033969">
    <property type="protein sequence ID" value="AZG13326.1"/>
    <property type="molecule type" value="Genomic_DNA"/>
</dbReference>
<dbReference type="KEGG" id="cpau:EHF44_07655"/>
<dbReference type="AlphaFoldDB" id="A0A3G8GYI1"/>
<dbReference type="OrthoDB" id="8965180at2"/>
<proteinExistence type="predicted"/>
<name>A0A3G8GYI1_9BURK</name>
<dbReference type="Proteomes" id="UP000270411">
    <property type="component" value="Chromosome 1"/>
</dbReference>
<evidence type="ECO:0000313" key="3">
    <source>
        <dbReference type="Proteomes" id="UP000270411"/>
    </source>
</evidence>
<feature type="chain" id="PRO_5018068471" evidence="1">
    <location>
        <begin position="21"/>
        <end position="158"/>
    </location>
</feature>
<protein>
    <submittedName>
        <fullName evidence="2">Uncharacterized protein</fullName>
    </submittedName>
</protein>
<feature type="signal peptide" evidence="1">
    <location>
        <begin position="1"/>
        <end position="20"/>
    </location>
</feature>
<organism evidence="2 3">
    <name type="scientific">Cupriavidus pauculus</name>
    <dbReference type="NCBI Taxonomy" id="82633"/>
    <lineage>
        <taxon>Bacteria</taxon>
        <taxon>Pseudomonadati</taxon>
        <taxon>Pseudomonadota</taxon>
        <taxon>Betaproteobacteria</taxon>
        <taxon>Burkholderiales</taxon>
        <taxon>Burkholderiaceae</taxon>
        <taxon>Cupriavidus</taxon>
    </lineage>
</organism>
<accession>A0A3G8GYI1</accession>
<reference evidence="3" key="1">
    <citation type="submission" date="2018-11" db="EMBL/GenBank/DDBJ databases">
        <title>FDA dAtabase for Regulatory Grade micrObial Sequences (FDA-ARGOS): Supporting development and validation of Infectious Disease Dx tests.</title>
        <authorList>
            <person name="Goldberg B."/>
            <person name="Campos J."/>
            <person name="Tallon L."/>
            <person name="Sadzewicz L."/>
            <person name="Zhao X."/>
            <person name="Vavikolanu K."/>
            <person name="Mehta A."/>
            <person name="Aluvathingal J."/>
            <person name="Nadendla S."/>
            <person name="Geyer C."/>
            <person name="Nandy P."/>
            <person name="Yan Y."/>
            <person name="Sichtig H."/>
        </authorList>
    </citation>
    <scope>NUCLEOTIDE SEQUENCE [LARGE SCALE GENOMIC DNA]</scope>
    <source>
        <strain evidence="3">FDAARGOS_614</strain>
    </source>
</reference>
<evidence type="ECO:0000256" key="1">
    <source>
        <dbReference type="SAM" id="SignalP"/>
    </source>
</evidence>
<dbReference type="PROSITE" id="PS51257">
    <property type="entry name" value="PROKAR_LIPOPROTEIN"/>
    <property type="match status" value="1"/>
</dbReference>
<keyword evidence="1" id="KW-0732">Signal</keyword>